<protein>
    <submittedName>
        <fullName evidence="1">Uncharacterized protein</fullName>
    </submittedName>
</protein>
<comment type="caution">
    <text evidence="1">The sequence shown here is derived from an EMBL/GenBank/DDBJ whole genome shotgun (WGS) entry which is preliminary data.</text>
</comment>
<organism evidence="1 2">
    <name type="scientific">Entamoeba nuttalli</name>
    <dbReference type="NCBI Taxonomy" id="412467"/>
    <lineage>
        <taxon>Eukaryota</taxon>
        <taxon>Amoebozoa</taxon>
        <taxon>Evosea</taxon>
        <taxon>Archamoebae</taxon>
        <taxon>Mastigamoebida</taxon>
        <taxon>Entamoebidae</taxon>
        <taxon>Entamoeba</taxon>
    </lineage>
</organism>
<evidence type="ECO:0000313" key="2">
    <source>
        <dbReference type="Proteomes" id="UP001628156"/>
    </source>
</evidence>
<accession>A0ABQ0DJJ5</accession>
<keyword evidence="2" id="KW-1185">Reference proteome</keyword>
<dbReference type="Proteomes" id="UP001628156">
    <property type="component" value="Unassembled WGS sequence"/>
</dbReference>
<gene>
    <name evidence="1" type="ORF">ENUP19_0128G0006</name>
</gene>
<proteinExistence type="predicted"/>
<evidence type="ECO:0000313" key="1">
    <source>
        <dbReference type="EMBL" id="GAB1223030.1"/>
    </source>
</evidence>
<dbReference type="EMBL" id="BAAFRS010000128">
    <property type="protein sequence ID" value="GAB1223030.1"/>
    <property type="molecule type" value="Genomic_DNA"/>
</dbReference>
<sequence>MKTTSVEAQKQRASRNVRAECNADTLLFAILMGAEVQFNKTKMSSFAKKVYVGDKIIIDNEVKTGSTVLRDGVLFECAMRKLWGEKRIRSTNELNINSEVISPLTQLEEIQTLCYEKLPILESDAQTNPNLILWGNNENELIEKENANCLRKRKTKNKEAVFSNYLSSFLIQKGMTLTCQVMARKMTMRTLHFFVWKKYILPNGKIVTSEMLKPITSKLRNAINGNHQVKHTTIINRNTLNEVGVTDELLNLCGLNYFTDLSMIYQSSSPSNDLSAFTPCSTQFYTIISDCSESSSLCHSMF</sequence>
<name>A0ABQ0DJJ5_9EUKA</name>
<reference evidence="1 2" key="1">
    <citation type="journal article" date="2019" name="PLoS Negl. Trop. Dis.">
        <title>Whole genome sequencing of Entamoeba nuttalli reveals mammalian host-related molecular signatures and a novel octapeptide-repeat surface protein.</title>
        <authorList>
            <person name="Tanaka M."/>
            <person name="Makiuchi T."/>
            <person name="Komiyama T."/>
            <person name="Shiina T."/>
            <person name="Osaki K."/>
            <person name="Tachibana H."/>
        </authorList>
    </citation>
    <scope>NUCLEOTIDE SEQUENCE [LARGE SCALE GENOMIC DNA]</scope>
    <source>
        <strain evidence="1 2">P19-061405</strain>
    </source>
</reference>